<comment type="similarity">
    <text evidence="2">Belongs to the methyltransferase superfamily.</text>
</comment>
<protein>
    <submittedName>
        <fullName evidence="8">S-adenosyl-L-methionine-dependent methyltransferases superfamilyprotein</fullName>
    </submittedName>
</protein>
<keyword evidence="9" id="KW-1185">Reference proteome</keyword>
<dbReference type="GO" id="GO:0012505">
    <property type="term" value="C:endomembrane system"/>
    <property type="evidence" value="ECO:0007669"/>
    <property type="project" value="UniProtKB-SubCell"/>
</dbReference>
<evidence type="ECO:0000256" key="3">
    <source>
        <dbReference type="ARBA" id="ARBA00022603"/>
    </source>
</evidence>
<comment type="caution">
    <text evidence="8">The sequence shown here is derived from an EMBL/GenBank/DDBJ whole genome shotgun (WGS) entry which is preliminary data.</text>
</comment>
<keyword evidence="7" id="KW-1133">Transmembrane helix</keyword>
<proteinExistence type="inferred from homology"/>
<keyword evidence="3 8" id="KW-0489">Methyltransferase</keyword>
<dbReference type="GO" id="GO:0032259">
    <property type="term" value="P:methylation"/>
    <property type="evidence" value="ECO:0007669"/>
    <property type="project" value="UniProtKB-KW"/>
</dbReference>
<dbReference type="EMBL" id="LFYR01000620">
    <property type="protein sequence ID" value="KMZ72709.1"/>
    <property type="molecule type" value="Genomic_DNA"/>
</dbReference>
<evidence type="ECO:0000256" key="4">
    <source>
        <dbReference type="ARBA" id="ARBA00022968"/>
    </source>
</evidence>
<name>A0A0K9PUU9_ZOSMR</name>
<keyword evidence="7" id="KW-0812">Transmembrane</keyword>
<dbReference type="Pfam" id="PF03141">
    <property type="entry name" value="Methyltransf_29"/>
    <property type="match status" value="1"/>
</dbReference>
<evidence type="ECO:0000256" key="7">
    <source>
        <dbReference type="SAM" id="Phobius"/>
    </source>
</evidence>
<dbReference type="AlphaFoldDB" id="A0A0K9PUU9"/>
<keyword evidence="7" id="KW-0472">Membrane</keyword>
<dbReference type="InterPro" id="IPR004159">
    <property type="entry name" value="Put_SAM_MeTrfase"/>
</dbReference>
<accession>A0A0K9PUU9</accession>
<dbReference type="InterPro" id="IPR029063">
    <property type="entry name" value="SAM-dependent_MTases_sf"/>
</dbReference>
<evidence type="ECO:0000313" key="8">
    <source>
        <dbReference type="EMBL" id="KMZ72709.1"/>
    </source>
</evidence>
<reference evidence="9" key="1">
    <citation type="journal article" date="2016" name="Nature">
        <title>The genome of the seagrass Zostera marina reveals angiosperm adaptation to the sea.</title>
        <authorList>
            <person name="Olsen J.L."/>
            <person name="Rouze P."/>
            <person name="Verhelst B."/>
            <person name="Lin Y.-C."/>
            <person name="Bayer T."/>
            <person name="Collen J."/>
            <person name="Dattolo E."/>
            <person name="De Paoli E."/>
            <person name="Dittami S."/>
            <person name="Maumus F."/>
            <person name="Michel G."/>
            <person name="Kersting A."/>
            <person name="Lauritano C."/>
            <person name="Lohaus R."/>
            <person name="Toepel M."/>
            <person name="Tonon T."/>
            <person name="Vanneste K."/>
            <person name="Amirebrahimi M."/>
            <person name="Brakel J."/>
            <person name="Bostroem C."/>
            <person name="Chovatia M."/>
            <person name="Grimwood J."/>
            <person name="Jenkins J.W."/>
            <person name="Jueterbock A."/>
            <person name="Mraz A."/>
            <person name="Stam W.T."/>
            <person name="Tice H."/>
            <person name="Bornberg-Bauer E."/>
            <person name="Green P.J."/>
            <person name="Pearson G.A."/>
            <person name="Procaccini G."/>
            <person name="Duarte C.M."/>
            <person name="Schmutz J."/>
            <person name="Reusch T.B.H."/>
            <person name="Van de Peer Y."/>
        </authorList>
    </citation>
    <scope>NUCLEOTIDE SEQUENCE [LARGE SCALE GENOMIC DNA]</scope>
    <source>
        <strain evidence="9">cv. Finnish</strain>
    </source>
</reference>
<evidence type="ECO:0000256" key="2">
    <source>
        <dbReference type="ARBA" id="ARBA00008361"/>
    </source>
</evidence>
<dbReference type="OrthoDB" id="2013992at2759"/>
<gene>
    <name evidence="8" type="ORF">ZOSMA_15G00470</name>
</gene>
<dbReference type="Proteomes" id="UP000036987">
    <property type="component" value="Unassembled WGS sequence"/>
</dbReference>
<dbReference type="PANTHER" id="PTHR44067">
    <property type="entry name" value="S-ADENOSYL-L-METHIONINE-DEPENDENT METHYLTRANSFERASE SUPERFAMILY PROTEIN-RELATED"/>
    <property type="match status" value="1"/>
</dbReference>
<organism evidence="8 9">
    <name type="scientific">Zostera marina</name>
    <name type="common">Eelgrass</name>
    <dbReference type="NCBI Taxonomy" id="29655"/>
    <lineage>
        <taxon>Eukaryota</taxon>
        <taxon>Viridiplantae</taxon>
        <taxon>Streptophyta</taxon>
        <taxon>Embryophyta</taxon>
        <taxon>Tracheophyta</taxon>
        <taxon>Spermatophyta</taxon>
        <taxon>Magnoliopsida</taxon>
        <taxon>Liliopsida</taxon>
        <taxon>Zosteraceae</taxon>
        <taxon>Zostera</taxon>
    </lineage>
</organism>
<dbReference type="PANTHER" id="PTHR44067:SF9">
    <property type="entry name" value="F22F7.17 PROTEIN"/>
    <property type="match status" value="1"/>
</dbReference>
<evidence type="ECO:0000256" key="6">
    <source>
        <dbReference type="SAM" id="Coils"/>
    </source>
</evidence>
<keyword evidence="8" id="KW-0808">Transferase</keyword>
<dbReference type="OMA" id="ICISMAN"/>
<evidence type="ECO:0000256" key="1">
    <source>
        <dbReference type="ARBA" id="ARBA00004606"/>
    </source>
</evidence>
<keyword evidence="6" id="KW-0175">Coiled coil</keyword>
<sequence length="463" mass="53606">MEKSCCSSVFKLSRLVTVFMVPLFVIFVIVSIVTFHKFYSLRLLEDSCTDRFRVGGGGGYADFDVRALSERIQDALQRIVTLQEKLQSNVEKMDKSKQLRDQKISGSEFRQFLEEEVIQELYEAQIRLRLIRMPKAQLNDSFTVEDPLINFFAVEELRKYVSSKQTRRPGVSGMNQTYNSIGHACVLMKKQLEDYMQYDIGSYCADDWDLGQKLILGGCDPLPMRRCLARAPRIYQSPFPINESLWKLPDDRNVRWSKYQCRSFSCLQKKRVQFDMDTEKLKWVTVTNTTSTRLRGEFSITDVLSVKPEGEIRIGIDISVGSTGTFGARMKEKNVTIITTALNSDAPFSETISLRGLIPLYVSTNTRLPLFDNTMDLIHTSELLDGGWMDLKAMDFVLFDWDRVLRPGGLLWIDMFFCDKKEIDEFMYLFLQFSYRKHKWVLSPKSKDQIYLSALLEKTPRSL</sequence>
<dbReference type="GO" id="GO:0008168">
    <property type="term" value="F:methyltransferase activity"/>
    <property type="evidence" value="ECO:0007669"/>
    <property type="project" value="UniProtKB-KW"/>
</dbReference>
<feature type="transmembrane region" description="Helical" evidence="7">
    <location>
        <begin position="12"/>
        <end position="35"/>
    </location>
</feature>
<dbReference type="GO" id="GO:0016020">
    <property type="term" value="C:membrane"/>
    <property type="evidence" value="ECO:0007669"/>
    <property type="project" value="UniProtKB-SubCell"/>
</dbReference>
<evidence type="ECO:0000313" key="9">
    <source>
        <dbReference type="Proteomes" id="UP000036987"/>
    </source>
</evidence>
<dbReference type="InterPro" id="IPR053223">
    <property type="entry name" value="Prob_Methyltransferase"/>
</dbReference>
<evidence type="ECO:0000256" key="5">
    <source>
        <dbReference type="ARBA" id="ARBA00037847"/>
    </source>
</evidence>
<dbReference type="Gene3D" id="3.40.50.150">
    <property type="entry name" value="Vaccinia Virus protein VP39"/>
    <property type="match status" value="1"/>
</dbReference>
<dbReference type="SUPFAM" id="SSF53335">
    <property type="entry name" value="S-adenosyl-L-methionine-dependent methyltransferases"/>
    <property type="match status" value="1"/>
</dbReference>
<feature type="coiled-coil region" evidence="6">
    <location>
        <begin position="65"/>
        <end position="92"/>
    </location>
</feature>
<keyword evidence="4" id="KW-0735">Signal-anchor</keyword>
<comment type="subcellular location">
    <subcellularLocation>
        <location evidence="5">Endomembrane system</location>
        <topology evidence="5">Single-pass membrane protein</topology>
    </subcellularLocation>
    <subcellularLocation>
        <location evidence="1">Membrane</location>
        <topology evidence="1">Single-pass type II membrane protein</topology>
    </subcellularLocation>
</comment>